<reference evidence="3 4" key="1">
    <citation type="submission" date="2016-07" db="EMBL/GenBank/DDBJ databases">
        <title>Pervasive Adenine N6-methylation of Active Genes in Fungi.</title>
        <authorList>
            <consortium name="DOE Joint Genome Institute"/>
            <person name="Mondo S.J."/>
            <person name="Dannebaum R.O."/>
            <person name="Kuo R.C."/>
            <person name="Labutti K."/>
            <person name="Haridas S."/>
            <person name="Kuo A."/>
            <person name="Salamov A."/>
            <person name="Ahrendt S.R."/>
            <person name="Lipzen A."/>
            <person name="Sullivan W."/>
            <person name="Andreopoulos W.B."/>
            <person name="Clum A."/>
            <person name="Lindquist E."/>
            <person name="Daum C."/>
            <person name="Ramamoorthy G.K."/>
            <person name="Gryganskyi A."/>
            <person name="Culley D."/>
            <person name="Magnuson J.K."/>
            <person name="James T.Y."/>
            <person name="O'Malley M.A."/>
            <person name="Stajich J.E."/>
            <person name="Spatafora J.W."/>
            <person name="Visel A."/>
            <person name="Grigoriev I.V."/>
        </authorList>
    </citation>
    <scope>NUCLEOTIDE SEQUENCE [LARGE SCALE GENOMIC DNA]</scope>
    <source>
        <strain evidence="3 4">CBS 931.73</strain>
    </source>
</reference>
<sequence length="85" mass="9474">MSSAELSKNSEMEAFEPQDYSTTILNNVKEMQDRLDALSKNIFSKMDDITTKIDELDKTVSGMEADLQTPIATADDSQEVPTPEE</sequence>
<dbReference type="InParanoid" id="A0A1Y1XYI6"/>
<evidence type="ECO:0000256" key="2">
    <source>
        <dbReference type="SAM" id="MobiDB-lite"/>
    </source>
</evidence>
<organism evidence="3 4">
    <name type="scientific">Basidiobolus meristosporus CBS 931.73</name>
    <dbReference type="NCBI Taxonomy" id="1314790"/>
    <lineage>
        <taxon>Eukaryota</taxon>
        <taxon>Fungi</taxon>
        <taxon>Fungi incertae sedis</taxon>
        <taxon>Zoopagomycota</taxon>
        <taxon>Entomophthoromycotina</taxon>
        <taxon>Basidiobolomycetes</taxon>
        <taxon>Basidiobolales</taxon>
        <taxon>Basidiobolaceae</taxon>
        <taxon>Basidiobolus</taxon>
    </lineage>
</organism>
<feature type="region of interest" description="Disordered" evidence="2">
    <location>
        <begin position="64"/>
        <end position="85"/>
    </location>
</feature>
<comment type="similarity">
    <text evidence="1">Belongs to the HSBP1 family.</text>
</comment>
<feature type="compositionally biased region" description="Acidic residues" evidence="2">
    <location>
        <begin position="76"/>
        <end position="85"/>
    </location>
</feature>
<protein>
    <recommendedName>
        <fullName evidence="5">Heat shock factor binding protein 1</fullName>
    </recommendedName>
</protein>
<dbReference type="Proteomes" id="UP000193498">
    <property type="component" value="Unassembled WGS sequence"/>
</dbReference>
<dbReference type="GO" id="GO:0003714">
    <property type="term" value="F:transcription corepressor activity"/>
    <property type="evidence" value="ECO:0007669"/>
    <property type="project" value="InterPro"/>
</dbReference>
<comment type="caution">
    <text evidence="3">The sequence shown here is derived from an EMBL/GenBank/DDBJ whole genome shotgun (WGS) entry which is preliminary data.</text>
</comment>
<evidence type="ECO:0008006" key="5">
    <source>
        <dbReference type="Google" id="ProtNLM"/>
    </source>
</evidence>
<evidence type="ECO:0000313" key="4">
    <source>
        <dbReference type="Proteomes" id="UP000193498"/>
    </source>
</evidence>
<dbReference type="OrthoDB" id="4159489at2759"/>
<evidence type="ECO:0000313" key="3">
    <source>
        <dbReference type="EMBL" id="ORX90546.1"/>
    </source>
</evidence>
<dbReference type="Gene3D" id="1.20.5.430">
    <property type="match status" value="1"/>
</dbReference>
<name>A0A1Y1XYI6_9FUNG</name>
<dbReference type="AlphaFoldDB" id="A0A1Y1XYI6"/>
<evidence type="ECO:0000256" key="1">
    <source>
        <dbReference type="ARBA" id="ARBA00006349"/>
    </source>
</evidence>
<proteinExistence type="inferred from homology"/>
<accession>A0A1Y1XYI6</accession>
<dbReference type="EMBL" id="MCFE01000375">
    <property type="protein sequence ID" value="ORX90546.1"/>
    <property type="molecule type" value="Genomic_DNA"/>
</dbReference>
<dbReference type="InterPro" id="IPR009643">
    <property type="entry name" value="HS1-bd"/>
</dbReference>
<gene>
    <name evidence="3" type="ORF">K493DRAFT_317888</name>
</gene>
<keyword evidence="4" id="KW-1185">Reference proteome</keyword>
<dbReference type="Pfam" id="PF06825">
    <property type="entry name" value="HSBP1"/>
    <property type="match status" value="1"/>
</dbReference>